<dbReference type="GO" id="GO:0019698">
    <property type="term" value="P:D-galacturonate catabolic process"/>
    <property type="evidence" value="ECO:0007669"/>
    <property type="project" value="TreeGrafter"/>
</dbReference>
<comment type="caution">
    <text evidence="6">The sequence shown here is derived from an EMBL/GenBank/DDBJ whole genome shotgun (WGS) entry which is preliminary data.</text>
</comment>
<dbReference type="GO" id="GO:0008926">
    <property type="term" value="F:mannitol-1-phosphate 5-dehydrogenase activity"/>
    <property type="evidence" value="ECO:0007669"/>
    <property type="project" value="UniProtKB-EC"/>
</dbReference>
<dbReference type="PANTHER" id="PTHR30524:SF0">
    <property type="entry name" value="ALTRONATE OXIDOREDUCTASE-RELATED"/>
    <property type="match status" value="1"/>
</dbReference>
<comment type="catalytic activity">
    <reaction evidence="3">
        <text>D-mannitol 1-phosphate + NAD(+) = beta-D-fructose 6-phosphate + NADH + H(+)</text>
        <dbReference type="Rhea" id="RHEA:19661"/>
        <dbReference type="ChEBI" id="CHEBI:15378"/>
        <dbReference type="ChEBI" id="CHEBI:57540"/>
        <dbReference type="ChEBI" id="CHEBI:57634"/>
        <dbReference type="ChEBI" id="CHEBI:57945"/>
        <dbReference type="ChEBI" id="CHEBI:61381"/>
        <dbReference type="EC" id="1.1.1.17"/>
    </reaction>
</comment>
<dbReference type="AlphaFoldDB" id="A0A7X5HV76"/>
<evidence type="ECO:0000256" key="3">
    <source>
        <dbReference type="ARBA" id="ARBA00048615"/>
    </source>
</evidence>
<feature type="domain" description="Mannitol dehydrogenase N-terminal" evidence="4">
    <location>
        <begin position="17"/>
        <end position="252"/>
    </location>
</feature>
<protein>
    <submittedName>
        <fullName evidence="6">Tagaturonate reductase</fullName>
    </submittedName>
</protein>
<dbReference type="InterPro" id="IPR008927">
    <property type="entry name" value="6-PGluconate_DH-like_C_sf"/>
</dbReference>
<evidence type="ECO:0000256" key="1">
    <source>
        <dbReference type="ARBA" id="ARBA00023002"/>
    </source>
</evidence>
<dbReference type="Gene3D" id="3.40.50.720">
    <property type="entry name" value="NAD(P)-binding Rossmann-like Domain"/>
    <property type="match status" value="1"/>
</dbReference>
<reference evidence="6 7" key="1">
    <citation type="submission" date="2020-01" db="EMBL/GenBank/DDBJ databases">
        <title>Anaeroalcalibacter tamaniensis gen. nov., sp. nov., moderately halophilic strictly anaerobic fermenter bacterium from mud volcano of Taman peninsula.</title>
        <authorList>
            <person name="Frolova A."/>
            <person name="Merkel A.Y."/>
            <person name="Slobodkin A.I."/>
        </authorList>
    </citation>
    <scope>NUCLEOTIDE SEQUENCE [LARGE SCALE GENOMIC DNA]</scope>
    <source>
        <strain evidence="6 7">F-3ap</strain>
    </source>
</reference>
<keyword evidence="7" id="KW-1185">Reference proteome</keyword>
<keyword evidence="1" id="KW-0560">Oxidoreductase</keyword>
<evidence type="ECO:0000256" key="2">
    <source>
        <dbReference type="ARBA" id="ARBA00023027"/>
    </source>
</evidence>
<sequence length="482" mass="53985">MEKLSKALHQAPVRPIKVIQFGEGNFLRAFTDWMVQKLNDETDFNGGIAVVQPLPVGLIDLLASQDFLYTHTLKGIKNGEPVKEHLLNDSIVSAVNPYTDHAGYLGLAEVETARIVISNTTESGIAYEPEDTLEGPQKGFPAKLTALLHARFKAFGGAPDKGFVIIPCELIDRNGDKLKAVVERHAREWELGEAFEAWLGEANTFCNSLVDRIVPGYPRDRIQEVWEELGYEDQLVVESEQFDLWVIEGPARLRELLPVDRTECNVLFVDDMTPYRTRKVRILNGAHTTLVPVAYLYGIDTVKEAVEHPVVGKFLTQAVFEEIIPTLDLPKEELESFAAEVMDRFRNPFISHQLLSISLNGMSKYDTRVLPSLEAYLREKGALPKRLVFSLAAMLVFYRGLRGEETIPVNDAEDILELFRKAWAAYDGSEEGRRSLARTVLGHAPVWTADLTALPGLLDLVVEHLGLILEKGMEEALQEVLL</sequence>
<organism evidence="6 7">
    <name type="scientific">Anaerotalea alkaliphila</name>
    <dbReference type="NCBI Taxonomy" id="2662126"/>
    <lineage>
        <taxon>Bacteria</taxon>
        <taxon>Bacillati</taxon>
        <taxon>Bacillota</taxon>
        <taxon>Clostridia</taxon>
        <taxon>Eubacteriales</taxon>
        <taxon>Anaerotalea</taxon>
    </lineage>
</organism>
<dbReference type="GO" id="GO:0005829">
    <property type="term" value="C:cytosol"/>
    <property type="evidence" value="ECO:0007669"/>
    <property type="project" value="TreeGrafter"/>
</dbReference>
<dbReference type="InterPro" id="IPR036291">
    <property type="entry name" value="NAD(P)-bd_dom_sf"/>
</dbReference>
<evidence type="ECO:0000313" key="7">
    <source>
        <dbReference type="Proteomes" id="UP000461585"/>
    </source>
</evidence>
<feature type="domain" description="Mannitol dehydrogenase C-terminal" evidence="5">
    <location>
        <begin position="271"/>
        <end position="464"/>
    </location>
</feature>
<dbReference type="PRINTS" id="PR00084">
    <property type="entry name" value="MTLDHDRGNASE"/>
</dbReference>
<dbReference type="InterPro" id="IPR000669">
    <property type="entry name" value="Mannitol_DH"/>
</dbReference>
<dbReference type="Proteomes" id="UP000461585">
    <property type="component" value="Unassembled WGS sequence"/>
</dbReference>
<dbReference type="SUPFAM" id="SSF51735">
    <property type="entry name" value="NAD(P)-binding Rossmann-fold domains"/>
    <property type="match status" value="1"/>
</dbReference>
<dbReference type="RefSeq" id="WP_162369814.1">
    <property type="nucleotide sequence ID" value="NZ_JAAEEH010000009.1"/>
</dbReference>
<keyword evidence="2" id="KW-0520">NAD</keyword>
<dbReference type="Gene3D" id="1.10.1040.10">
    <property type="entry name" value="N-(1-d-carboxylethyl)-l-norvaline Dehydrogenase, domain 2"/>
    <property type="match status" value="1"/>
</dbReference>
<dbReference type="InterPro" id="IPR013118">
    <property type="entry name" value="Mannitol_DH_C"/>
</dbReference>
<proteinExistence type="predicted"/>
<evidence type="ECO:0000259" key="4">
    <source>
        <dbReference type="Pfam" id="PF01232"/>
    </source>
</evidence>
<dbReference type="NCBIfam" id="NF002969">
    <property type="entry name" value="PRK03643.1"/>
    <property type="match status" value="1"/>
</dbReference>
<gene>
    <name evidence="6" type="ORF">GXN74_04925</name>
</gene>
<evidence type="ECO:0000259" key="5">
    <source>
        <dbReference type="Pfam" id="PF08125"/>
    </source>
</evidence>
<name>A0A7X5HV76_9FIRM</name>
<dbReference type="Pfam" id="PF01232">
    <property type="entry name" value="Mannitol_dh"/>
    <property type="match status" value="1"/>
</dbReference>
<accession>A0A7X5HV76</accession>
<dbReference type="GO" id="GO:0009026">
    <property type="term" value="F:tagaturonate reductase activity"/>
    <property type="evidence" value="ECO:0007669"/>
    <property type="project" value="TreeGrafter"/>
</dbReference>
<evidence type="ECO:0000313" key="6">
    <source>
        <dbReference type="EMBL" id="NDL67091.1"/>
    </source>
</evidence>
<dbReference type="InterPro" id="IPR013131">
    <property type="entry name" value="Mannitol_DH_N"/>
</dbReference>
<dbReference type="InterPro" id="IPR013328">
    <property type="entry name" value="6PGD_dom2"/>
</dbReference>
<dbReference type="GO" id="GO:0019592">
    <property type="term" value="P:mannitol catabolic process"/>
    <property type="evidence" value="ECO:0007669"/>
    <property type="project" value="TreeGrafter"/>
</dbReference>
<dbReference type="PANTHER" id="PTHR30524">
    <property type="entry name" value="MANNITOL-1-PHOSPHATE 5-DEHYDROGENASE"/>
    <property type="match status" value="1"/>
</dbReference>
<dbReference type="EMBL" id="JAAEEH010000009">
    <property type="protein sequence ID" value="NDL67091.1"/>
    <property type="molecule type" value="Genomic_DNA"/>
</dbReference>
<dbReference type="Pfam" id="PF08125">
    <property type="entry name" value="Mannitol_dh_C"/>
    <property type="match status" value="1"/>
</dbReference>
<dbReference type="SUPFAM" id="SSF48179">
    <property type="entry name" value="6-phosphogluconate dehydrogenase C-terminal domain-like"/>
    <property type="match status" value="1"/>
</dbReference>